<keyword evidence="3" id="KW-1185">Reference proteome</keyword>
<proteinExistence type="predicted"/>
<sequence length="374" mass="40544">MNRTFSYSFEPAAQDPVKARTVELDVADIEMAGIKEILQTPGATMSTWSLLDALLEPTGPMTPFVFREPLGQAREVKVAMSGLFGRFVARAYLERYFHLSIFTHLGRRDVTLDGRRQVTIERTQTGDLPDWIACSGGLADITIAEAKGCHDGRGPYEALDRAWNQVHRVEIQSQGGRLPVKRIAVATRWASAVGGKADPVMAVRDPTDDGDTDDPDIIAAVCIGLARRHVASLIRPLGYEPLADALVAASSLALESSRQAARRTLDQADVRGLDTLGIPGLQGDLLGGFVTKAGPLRDKDLSLVDQDVLRRLDLKPLFIGVERELVEALIGDDPAPVRKRLKEVRTPQAGLRTDGSGTNIVDLMPVDRGPISGS</sequence>
<reference evidence="2 3" key="1">
    <citation type="submission" date="2024-11" db="EMBL/GenBank/DDBJ databases">
        <title>Draft genome sequences of two bacteria associated to sugarcane roots in Colombia.</title>
        <authorList>
            <person name="Pardo-Diaz S."/>
            <person name="Masmela-Mendoza J."/>
            <person name="Delgadillo-Duran P."/>
            <person name="Bautista E.J."/>
            <person name="Rojas-Tapias D.F."/>
        </authorList>
    </citation>
    <scope>NUCLEOTIDE SEQUENCE [LARGE SCALE GENOMIC DNA]</scope>
    <source>
        <strain evidence="2 3">Ap18</strain>
    </source>
</reference>
<evidence type="ECO:0000256" key="1">
    <source>
        <dbReference type="SAM" id="MobiDB-lite"/>
    </source>
</evidence>
<accession>A0ABW8VHS6</accession>
<organism evidence="2 3">
    <name type="scientific">Azospirillum argentinense</name>
    <dbReference type="NCBI Taxonomy" id="2970906"/>
    <lineage>
        <taxon>Bacteria</taxon>
        <taxon>Pseudomonadati</taxon>
        <taxon>Pseudomonadota</taxon>
        <taxon>Alphaproteobacteria</taxon>
        <taxon>Rhodospirillales</taxon>
        <taxon>Azospirillaceae</taxon>
        <taxon>Azospirillum</taxon>
    </lineage>
</organism>
<feature type="region of interest" description="Disordered" evidence="1">
    <location>
        <begin position="348"/>
        <end position="374"/>
    </location>
</feature>
<comment type="caution">
    <text evidence="2">The sequence shown here is derived from an EMBL/GenBank/DDBJ whole genome shotgun (WGS) entry which is preliminary data.</text>
</comment>
<dbReference type="Proteomes" id="UP001628281">
    <property type="component" value="Unassembled WGS sequence"/>
</dbReference>
<evidence type="ECO:0000313" key="3">
    <source>
        <dbReference type="Proteomes" id="UP001628281"/>
    </source>
</evidence>
<gene>
    <name evidence="2" type="ORF">ACJ41P_32995</name>
</gene>
<dbReference type="RefSeq" id="WP_407826046.1">
    <property type="nucleotide sequence ID" value="NZ_JBJLSN010000115.1"/>
</dbReference>
<evidence type="ECO:0000313" key="2">
    <source>
        <dbReference type="EMBL" id="MFL7905979.1"/>
    </source>
</evidence>
<dbReference type="EMBL" id="JBJLSN010000115">
    <property type="protein sequence ID" value="MFL7905979.1"/>
    <property type="molecule type" value="Genomic_DNA"/>
</dbReference>
<name>A0ABW8VHS6_9PROT</name>
<protein>
    <submittedName>
        <fullName evidence="2">Uncharacterized protein</fullName>
    </submittedName>
</protein>